<dbReference type="InterPro" id="IPR013087">
    <property type="entry name" value="Znf_C2H2_type"/>
</dbReference>
<accession>A0AAD5WRP9</accession>
<reference evidence="2" key="1">
    <citation type="submission" date="2022-07" db="EMBL/GenBank/DDBJ databases">
        <title>Draft genome sequence of Zalerion maritima ATCC 34329, a (micro)plastics degrading marine fungus.</title>
        <authorList>
            <person name="Paco A."/>
            <person name="Goncalves M.F.M."/>
            <person name="Rocha-Santos T.A.P."/>
            <person name="Alves A."/>
        </authorList>
    </citation>
    <scope>NUCLEOTIDE SEQUENCE</scope>
    <source>
        <strain evidence="2">ATCC 34329</strain>
    </source>
</reference>
<dbReference type="EMBL" id="JAKWBI020000213">
    <property type="protein sequence ID" value="KAJ2898906.1"/>
    <property type="molecule type" value="Genomic_DNA"/>
</dbReference>
<evidence type="ECO:0000313" key="2">
    <source>
        <dbReference type="EMBL" id="KAJ2898906.1"/>
    </source>
</evidence>
<dbReference type="AlphaFoldDB" id="A0AAD5WRP9"/>
<dbReference type="PROSITE" id="PS00028">
    <property type="entry name" value="ZINC_FINGER_C2H2_1"/>
    <property type="match status" value="1"/>
</dbReference>
<evidence type="ECO:0000259" key="1">
    <source>
        <dbReference type="PROSITE" id="PS00028"/>
    </source>
</evidence>
<sequence length="679" mass="75136">MIIGIKFRDVAVAMRNKLRRDALGHKKGEKFKFSTTLLPYPLFCLTHLVAVRGIQAGVFEADYKSVDDLLHRPILEDVDYVPLEWNGSMLDKQIFPTSYAVFTRILRHVLLVAGFPFLPRCYAFRVEALPRGSQDVTERRERLEALQKQPRPKPASSRAKALLESLRQRLYALMVADSRERYFAEAAKLRSRGLSTGHLRCSDPAALDINGLVELFAGHTLSDNGRPSKEFVFDDHAEERSEKAMNWLLSYVAKAWTKSTEQRSPGKSTCFVCQVSFERRGNLTRHAKKNHLQILSAPFQCPECDCLGLPPHTTRSLSGWRNHTETVHGELHAPNLTDEPSSDYAVAPGCAAAYDCFVCGDSIPASRTDAIKHYRPHTAAVSSERLFACSECVSSEVAGAKTTSYSGNEMLHHLAKTHGHPDVARCPLCVWYGSVRGISTHVRGHFRKDPVPCLLCDVKDALSFDGYNSWYSHRELVHGQGALFGLRPPKRTQDQPATAGTKRKVSRCHDAGLNIVFEGCSLEEVGRKRARLSPCSPYLDGESGLFTDETGGAIEDVKDDGSIDYANSEGPSIFSLATSPSLDTPRTQFSPIDISFEPALRYAGGFGEGADDDTILFPDLDQLLKEGSSPCHLAGPKDMQDGATLGLDLDLNLDMDYAHLVQLDEMDFAQPPHEEGLGQ</sequence>
<name>A0AAD5WRP9_9PEZI</name>
<keyword evidence="3" id="KW-1185">Reference proteome</keyword>
<organism evidence="2 3">
    <name type="scientific">Zalerion maritima</name>
    <dbReference type="NCBI Taxonomy" id="339359"/>
    <lineage>
        <taxon>Eukaryota</taxon>
        <taxon>Fungi</taxon>
        <taxon>Dikarya</taxon>
        <taxon>Ascomycota</taxon>
        <taxon>Pezizomycotina</taxon>
        <taxon>Sordariomycetes</taxon>
        <taxon>Lulworthiomycetidae</taxon>
        <taxon>Lulworthiales</taxon>
        <taxon>Lulworthiaceae</taxon>
        <taxon>Zalerion</taxon>
    </lineage>
</organism>
<dbReference type="Proteomes" id="UP001201980">
    <property type="component" value="Unassembled WGS sequence"/>
</dbReference>
<evidence type="ECO:0000313" key="3">
    <source>
        <dbReference type="Proteomes" id="UP001201980"/>
    </source>
</evidence>
<dbReference type="Gene3D" id="3.30.160.60">
    <property type="entry name" value="Classic Zinc Finger"/>
    <property type="match status" value="1"/>
</dbReference>
<protein>
    <recommendedName>
        <fullName evidence="1">C2H2-type domain-containing protein</fullName>
    </recommendedName>
</protein>
<comment type="caution">
    <text evidence="2">The sequence shown here is derived from an EMBL/GenBank/DDBJ whole genome shotgun (WGS) entry which is preliminary data.</text>
</comment>
<proteinExistence type="predicted"/>
<dbReference type="SMART" id="SM00355">
    <property type="entry name" value="ZnF_C2H2"/>
    <property type="match status" value="6"/>
</dbReference>
<feature type="domain" description="C2H2-type" evidence="1">
    <location>
        <begin position="270"/>
        <end position="291"/>
    </location>
</feature>
<gene>
    <name evidence="2" type="ORF">MKZ38_003590</name>
</gene>